<keyword evidence="1" id="KW-1133">Transmembrane helix</keyword>
<reference evidence="2" key="1">
    <citation type="submission" date="2020-10" db="EMBL/GenBank/DDBJ databases">
        <title>Whole-genome sequence of Luteibacter sp. EIF3.</title>
        <authorList>
            <person name="Friedrich I."/>
            <person name="Hertel R."/>
            <person name="Daniel R."/>
        </authorList>
    </citation>
    <scope>NUCLEOTIDE SEQUENCE</scope>
    <source>
        <strain evidence="2">EIF3</strain>
    </source>
</reference>
<dbReference type="Proteomes" id="UP001056681">
    <property type="component" value="Chromosome"/>
</dbReference>
<evidence type="ECO:0000256" key="1">
    <source>
        <dbReference type="SAM" id="Phobius"/>
    </source>
</evidence>
<evidence type="ECO:0008006" key="4">
    <source>
        <dbReference type="Google" id="ProtNLM"/>
    </source>
</evidence>
<feature type="transmembrane region" description="Helical" evidence="1">
    <location>
        <begin position="5"/>
        <end position="24"/>
    </location>
</feature>
<gene>
    <name evidence="2" type="ORF">IM816_13065</name>
</gene>
<dbReference type="RefSeq" id="WP_250338417.1">
    <property type="nucleotide sequence ID" value="NZ_CP063231.1"/>
</dbReference>
<dbReference type="EMBL" id="CP063231">
    <property type="protein sequence ID" value="URL57548.1"/>
    <property type="molecule type" value="Genomic_DNA"/>
</dbReference>
<feature type="transmembrane region" description="Helical" evidence="1">
    <location>
        <begin position="177"/>
        <end position="196"/>
    </location>
</feature>
<organism evidence="2 3">
    <name type="scientific">Luteibacter flocculans</name>
    <dbReference type="NCBI Taxonomy" id="2780091"/>
    <lineage>
        <taxon>Bacteria</taxon>
        <taxon>Pseudomonadati</taxon>
        <taxon>Pseudomonadota</taxon>
        <taxon>Gammaproteobacteria</taxon>
        <taxon>Lysobacterales</taxon>
        <taxon>Rhodanobacteraceae</taxon>
        <taxon>Luteibacter</taxon>
    </lineage>
</organism>
<feature type="transmembrane region" description="Helical" evidence="1">
    <location>
        <begin position="146"/>
        <end position="165"/>
    </location>
</feature>
<accession>A0ABY4SXV3</accession>
<keyword evidence="3" id="KW-1185">Reference proteome</keyword>
<protein>
    <recommendedName>
        <fullName evidence="4">PH domain-containing protein</fullName>
    </recommendedName>
</protein>
<keyword evidence="1" id="KW-0812">Transmembrane</keyword>
<proteinExistence type="predicted"/>
<evidence type="ECO:0000313" key="3">
    <source>
        <dbReference type="Proteomes" id="UP001056681"/>
    </source>
</evidence>
<feature type="transmembrane region" description="Helical" evidence="1">
    <location>
        <begin position="30"/>
        <end position="53"/>
    </location>
</feature>
<evidence type="ECO:0000313" key="2">
    <source>
        <dbReference type="EMBL" id="URL57548.1"/>
    </source>
</evidence>
<name>A0ABY4SXV3_9GAMM</name>
<sequence length="284" mass="31818">MIVGVALLLIAGVVITFSGFLLWAPLGAGYPILCFVIGAFSLPMMVMASISIIEDMTFVIDPCGIEQIRLFRRGSFLKRGRIAWDDVEKFSQKNLLYRFKSADFEVRVNIALFNNGEEFVRYVESHLPPDKLKVPLPQCLRPSKKIVIGTWFCVLGVLLGGIALSSYGKSLTGHPHAWVWGSAMIIASFIWFGRAIESSSVVLDRNGLEQIKIVHGGRFFARHRIEWKDAQKMPPFLSTCKFRNADVCIRVDASYFDDNETVSDFLDEHMRSGGPHRATGRVDG</sequence>
<keyword evidence="1" id="KW-0472">Membrane</keyword>